<dbReference type="Gene3D" id="1.20.5.1930">
    <property type="match status" value="1"/>
</dbReference>
<feature type="transmembrane region" description="Helical" evidence="10">
    <location>
        <begin position="20"/>
        <end position="38"/>
    </location>
</feature>
<dbReference type="EC" id="2.7.13.3" evidence="2"/>
<dbReference type="CDD" id="cd16917">
    <property type="entry name" value="HATPase_UhpB-NarQ-NarX-like"/>
    <property type="match status" value="1"/>
</dbReference>
<evidence type="ECO:0000259" key="11">
    <source>
        <dbReference type="Pfam" id="PF02518"/>
    </source>
</evidence>
<keyword evidence="8" id="KW-0902">Two-component regulatory system</keyword>
<dbReference type="EMBL" id="JADKYB010000018">
    <property type="protein sequence ID" value="MBM9508589.1"/>
    <property type="molecule type" value="Genomic_DNA"/>
</dbReference>
<feature type="transmembrane region" description="Helical" evidence="10">
    <location>
        <begin position="142"/>
        <end position="166"/>
    </location>
</feature>
<dbReference type="PANTHER" id="PTHR24421">
    <property type="entry name" value="NITRATE/NITRITE SENSOR PROTEIN NARX-RELATED"/>
    <property type="match status" value="1"/>
</dbReference>
<keyword evidence="10" id="KW-0812">Transmembrane</keyword>
<evidence type="ECO:0000256" key="6">
    <source>
        <dbReference type="ARBA" id="ARBA00022777"/>
    </source>
</evidence>
<name>A0ABS2TZ20_9ACTN</name>
<dbReference type="Proteomes" id="UP000749040">
    <property type="component" value="Unassembled WGS sequence"/>
</dbReference>
<dbReference type="SUPFAM" id="SSF55874">
    <property type="entry name" value="ATPase domain of HSP90 chaperone/DNA topoisomerase II/histidine kinase"/>
    <property type="match status" value="1"/>
</dbReference>
<evidence type="ECO:0000256" key="5">
    <source>
        <dbReference type="ARBA" id="ARBA00022741"/>
    </source>
</evidence>
<accession>A0ABS2TZ20</accession>
<evidence type="ECO:0000256" key="2">
    <source>
        <dbReference type="ARBA" id="ARBA00012438"/>
    </source>
</evidence>
<keyword evidence="7" id="KW-0067">ATP-binding</keyword>
<dbReference type="Pfam" id="PF02518">
    <property type="entry name" value="HATPase_c"/>
    <property type="match status" value="1"/>
</dbReference>
<reference evidence="13 14" key="1">
    <citation type="submission" date="2021-01" db="EMBL/GenBank/DDBJ databases">
        <title>Streptomyces acididurans sp. nov., isolated from a peat swamp forest soil.</title>
        <authorList>
            <person name="Chantavorakit T."/>
            <person name="Duangmal K."/>
        </authorList>
    </citation>
    <scope>NUCLEOTIDE SEQUENCE [LARGE SCALE GENOMIC DNA]</scope>
    <source>
        <strain evidence="13 14">KK5PA1</strain>
    </source>
</reference>
<evidence type="ECO:0000256" key="1">
    <source>
        <dbReference type="ARBA" id="ARBA00000085"/>
    </source>
</evidence>
<feature type="region of interest" description="Disordered" evidence="9">
    <location>
        <begin position="253"/>
        <end position="272"/>
    </location>
</feature>
<keyword evidence="10" id="KW-1133">Transmembrane helix</keyword>
<feature type="domain" description="Histidine kinase/HSP90-like ATPase" evidence="11">
    <location>
        <begin position="311"/>
        <end position="400"/>
    </location>
</feature>
<feature type="transmembrane region" description="Helical" evidence="10">
    <location>
        <begin position="103"/>
        <end position="122"/>
    </location>
</feature>
<dbReference type="InterPro" id="IPR036890">
    <property type="entry name" value="HATPase_C_sf"/>
</dbReference>
<keyword evidence="3" id="KW-0597">Phosphoprotein</keyword>
<dbReference type="InterPro" id="IPR003594">
    <property type="entry name" value="HATPase_dom"/>
</dbReference>
<gene>
    <name evidence="13" type="ORF">ITX44_29360</name>
</gene>
<evidence type="ECO:0000256" key="10">
    <source>
        <dbReference type="SAM" id="Phobius"/>
    </source>
</evidence>
<feature type="domain" description="Signal transduction histidine kinase subgroup 3 dimerisation and phosphoacceptor" evidence="12">
    <location>
        <begin position="192"/>
        <end position="258"/>
    </location>
</feature>
<evidence type="ECO:0000256" key="3">
    <source>
        <dbReference type="ARBA" id="ARBA00022553"/>
    </source>
</evidence>
<protein>
    <recommendedName>
        <fullName evidence="2">histidine kinase</fullName>
        <ecNumber evidence="2">2.7.13.3</ecNumber>
    </recommendedName>
</protein>
<sequence length="404" mass="41671">MESPGGPPPLLLPLPRRASPGVWLTLLWCAAMAFPLLVPRGPGPMPGGPVWFGGGGFVLFFVMAAAAVGASAMARHRPVSAPALLPAVTVVATAALRVLGVPLLEFVPVAVAVCWIAATWPRRVSVTVMSLLAVAGYTTTRLPLWLSAAPSTAALVGLSAVIAWLIGDSIRQNRLHAEALRARAAEQAVIAERLRIARELHDVIAHSVGVIAIQAGMGRRVIDTRPAEARAALATIEATSRETLAGLRRTLGALRRPPGTEGAGPAAGSVPLAPTPGLADLDRLASSTGDAGVRVRVRREGEPRPLPPDVELAAFRIVQESLTNVVRHAGTAECAVTVDYGAAALTVEVRDRGRGVVGGAPPVQGYGIAGMRERVALLRGEFAAGPHPEGGFRVAAVLPLGAGG</sequence>
<proteinExistence type="predicted"/>
<evidence type="ECO:0000256" key="9">
    <source>
        <dbReference type="SAM" id="MobiDB-lite"/>
    </source>
</evidence>
<dbReference type="GO" id="GO:0016301">
    <property type="term" value="F:kinase activity"/>
    <property type="evidence" value="ECO:0007669"/>
    <property type="project" value="UniProtKB-KW"/>
</dbReference>
<keyword evidence="5" id="KW-0547">Nucleotide-binding</keyword>
<evidence type="ECO:0000256" key="8">
    <source>
        <dbReference type="ARBA" id="ARBA00023012"/>
    </source>
</evidence>
<dbReference type="InterPro" id="IPR011712">
    <property type="entry name" value="Sig_transdc_His_kin_sub3_dim/P"/>
</dbReference>
<dbReference type="Pfam" id="PF07730">
    <property type="entry name" value="HisKA_3"/>
    <property type="match status" value="1"/>
</dbReference>
<evidence type="ECO:0000256" key="7">
    <source>
        <dbReference type="ARBA" id="ARBA00022840"/>
    </source>
</evidence>
<dbReference type="Gene3D" id="3.30.565.10">
    <property type="entry name" value="Histidine kinase-like ATPase, C-terminal domain"/>
    <property type="match status" value="1"/>
</dbReference>
<dbReference type="PANTHER" id="PTHR24421:SF10">
    <property type="entry name" value="NITRATE_NITRITE SENSOR PROTEIN NARQ"/>
    <property type="match status" value="1"/>
</dbReference>
<feature type="compositionally biased region" description="Low complexity" evidence="9">
    <location>
        <begin position="253"/>
        <end position="268"/>
    </location>
</feature>
<comment type="caution">
    <text evidence="13">The sequence shown here is derived from an EMBL/GenBank/DDBJ whole genome shotgun (WGS) entry which is preliminary data.</text>
</comment>
<keyword evidence="4" id="KW-0808">Transferase</keyword>
<organism evidence="13 14">
    <name type="scientific">Actinacidiphila acididurans</name>
    <dbReference type="NCBI Taxonomy" id="2784346"/>
    <lineage>
        <taxon>Bacteria</taxon>
        <taxon>Bacillati</taxon>
        <taxon>Actinomycetota</taxon>
        <taxon>Actinomycetes</taxon>
        <taxon>Kitasatosporales</taxon>
        <taxon>Streptomycetaceae</taxon>
        <taxon>Actinacidiphila</taxon>
    </lineage>
</organism>
<evidence type="ECO:0000313" key="13">
    <source>
        <dbReference type="EMBL" id="MBM9508589.1"/>
    </source>
</evidence>
<feature type="transmembrane region" description="Helical" evidence="10">
    <location>
        <begin position="50"/>
        <end position="73"/>
    </location>
</feature>
<evidence type="ECO:0000256" key="4">
    <source>
        <dbReference type="ARBA" id="ARBA00022679"/>
    </source>
</evidence>
<evidence type="ECO:0000313" key="14">
    <source>
        <dbReference type="Proteomes" id="UP000749040"/>
    </source>
</evidence>
<dbReference type="InterPro" id="IPR050482">
    <property type="entry name" value="Sensor_HK_TwoCompSys"/>
</dbReference>
<evidence type="ECO:0000259" key="12">
    <source>
        <dbReference type="Pfam" id="PF07730"/>
    </source>
</evidence>
<keyword evidence="6 13" id="KW-0418">Kinase</keyword>
<comment type="catalytic activity">
    <reaction evidence="1">
        <text>ATP + protein L-histidine = ADP + protein N-phospho-L-histidine.</text>
        <dbReference type="EC" id="2.7.13.3"/>
    </reaction>
</comment>
<keyword evidence="14" id="KW-1185">Reference proteome</keyword>
<keyword evidence="10" id="KW-0472">Membrane</keyword>